<reference evidence="2" key="1">
    <citation type="submission" date="2014-11" db="EMBL/GenBank/DDBJ databases">
        <title>Genome sequencing of Roseivirga sp. D-25.</title>
        <authorList>
            <person name="Selvaratnam C."/>
            <person name="Thevarajoo S."/>
            <person name="Goh K.M."/>
            <person name="Eee R."/>
            <person name="Chan K.-G."/>
            <person name="Chong C.S."/>
        </authorList>
    </citation>
    <scope>NUCLEOTIDE SEQUENCE [LARGE SCALE GENOMIC DNA]</scope>
    <source>
        <strain evidence="2">D-25</strain>
    </source>
</reference>
<protein>
    <submittedName>
        <fullName evidence="1">Uncharacterized protein</fullName>
    </submittedName>
</protein>
<accession>A0A0L8ALD6</accession>
<evidence type="ECO:0000313" key="2">
    <source>
        <dbReference type="Proteomes" id="UP000036908"/>
    </source>
</evidence>
<evidence type="ECO:0000313" key="1">
    <source>
        <dbReference type="EMBL" id="KOF03169.1"/>
    </source>
</evidence>
<name>A0A0L8ALD6_9BACT</name>
<comment type="caution">
    <text evidence="1">The sequence shown here is derived from an EMBL/GenBank/DDBJ whole genome shotgun (WGS) entry which is preliminary data.</text>
</comment>
<dbReference type="PATRIC" id="fig|1566026.4.peg.3342"/>
<gene>
    <name evidence="1" type="ORF">OB69_07555</name>
</gene>
<sequence>MPYGNTPWQRTINLPTSGRFVEENHYITQSDKFDNLVPWPKTITENIQQHLQRSFLLYQSFDPKMTFEELYSKKWNKEWTPEEGGHFGQGSVGEVQRSELTPEDEMWFMCMMWASESKPKRGTKFLLTANNKSVVVIAGYETGPSSKDHIGGITREVHAWLGTNPNSLIKVGLLKNQEQKTGPVVCK</sequence>
<dbReference type="Proteomes" id="UP000036908">
    <property type="component" value="Unassembled WGS sequence"/>
</dbReference>
<keyword evidence="2" id="KW-1185">Reference proteome</keyword>
<proteinExistence type="predicted"/>
<dbReference type="AlphaFoldDB" id="A0A0L8ALD6"/>
<organism evidence="1 2">
    <name type="scientific">Roseivirga seohaensis subsp. aquiponti</name>
    <dbReference type="NCBI Taxonomy" id="1566026"/>
    <lineage>
        <taxon>Bacteria</taxon>
        <taxon>Pseudomonadati</taxon>
        <taxon>Bacteroidota</taxon>
        <taxon>Cytophagia</taxon>
        <taxon>Cytophagales</taxon>
        <taxon>Roseivirgaceae</taxon>
        <taxon>Roseivirga</taxon>
    </lineage>
</organism>
<dbReference type="EMBL" id="JSVA01000008">
    <property type="protein sequence ID" value="KOF03169.1"/>
    <property type="molecule type" value="Genomic_DNA"/>
</dbReference>